<keyword evidence="1" id="KW-0812">Transmembrane</keyword>
<organism evidence="2 3">
    <name type="scientific">Halopseudomonas xinjiangensis</name>
    <dbReference type="NCBI Taxonomy" id="487184"/>
    <lineage>
        <taxon>Bacteria</taxon>
        <taxon>Pseudomonadati</taxon>
        <taxon>Pseudomonadota</taxon>
        <taxon>Gammaproteobacteria</taxon>
        <taxon>Pseudomonadales</taxon>
        <taxon>Pseudomonadaceae</taxon>
        <taxon>Halopseudomonas</taxon>
    </lineage>
</organism>
<sequence length="345" mass="38505">MKLNRTLLQDATEQGLLTESQAQQLWDYLAGRAAQTPGLRATHVLYYLGGCIAIGAMTLFMTLGWERFGGWGIVCIALAYAATGIWLTESLLRKQLAMPAGITGAFVIALTPLAVYGLQSALELWAEGHVYRDYHRLIDWRWVLMELATLACGAVMLWRYRLPFLVMPLAVTLWYMSMDLTPFLFGEEAAVWERRKLVSLCFGLLMIALAFRVDLRARGDHDYAFWLYLFGVVAFWGGLSSMNSDSELSKFAYLCINLAMIGVGTLLGRRVFAVFGGLGAAGYFGHLAYDVFQDSMLFPFVLTFLGLGVIYGGTVWQRHEERLSSRLRGMLPALRELVDSKDGAA</sequence>
<evidence type="ECO:0000313" key="3">
    <source>
        <dbReference type="Proteomes" id="UP000243207"/>
    </source>
</evidence>
<feature type="transmembrane region" description="Helical" evidence="1">
    <location>
        <begin position="295"/>
        <end position="316"/>
    </location>
</feature>
<proteinExistence type="predicted"/>
<gene>
    <name evidence="2" type="ORF">SAMN05216421_2879</name>
</gene>
<dbReference type="EMBL" id="LT629736">
    <property type="protein sequence ID" value="SDT09319.1"/>
    <property type="molecule type" value="Genomic_DNA"/>
</dbReference>
<feature type="transmembrane region" description="Helical" evidence="1">
    <location>
        <begin position="222"/>
        <end position="239"/>
    </location>
</feature>
<feature type="transmembrane region" description="Helical" evidence="1">
    <location>
        <begin position="165"/>
        <end position="185"/>
    </location>
</feature>
<keyword evidence="1" id="KW-1133">Transmembrane helix</keyword>
<feature type="transmembrane region" description="Helical" evidence="1">
    <location>
        <begin position="100"/>
        <end position="118"/>
    </location>
</feature>
<keyword evidence="1" id="KW-0472">Membrane</keyword>
<feature type="transmembrane region" description="Helical" evidence="1">
    <location>
        <begin position="197"/>
        <end position="215"/>
    </location>
</feature>
<dbReference type="AlphaFoldDB" id="A0A1H1XKH7"/>
<name>A0A1H1XKH7_9GAMM</name>
<protein>
    <recommendedName>
        <fullName evidence="4">DUF2157 domain-containing protein</fullName>
    </recommendedName>
</protein>
<dbReference type="RefSeq" id="WP_093396093.1">
    <property type="nucleotide sequence ID" value="NZ_LT629736.1"/>
</dbReference>
<dbReference type="OrthoDB" id="1675191at2"/>
<keyword evidence="3" id="KW-1185">Reference proteome</keyword>
<accession>A0A1H1XKH7</accession>
<dbReference type="STRING" id="487184.SAMN05216421_2879"/>
<feature type="transmembrane region" description="Helical" evidence="1">
    <location>
        <begin position="251"/>
        <end position="267"/>
    </location>
</feature>
<feature type="transmembrane region" description="Helical" evidence="1">
    <location>
        <begin position="68"/>
        <end position="88"/>
    </location>
</feature>
<feature type="transmembrane region" description="Helical" evidence="1">
    <location>
        <begin position="44"/>
        <end position="62"/>
    </location>
</feature>
<reference evidence="3" key="1">
    <citation type="submission" date="2016-10" db="EMBL/GenBank/DDBJ databases">
        <authorList>
            <person name="Varghese N."/>
            <person name="Submissions S."/>
        </authorList>
    </citation>
    <scope>NUCLEOTIDE SEQUENCE [LARGE SCALE GENOMIC DNA]</scope>
    <source>
        <strain evidence="3">NRRL B-51270</strain>
    </source>
</reference>
<evidence type="ECO:0000256" key="1">
    <source>
        <dbReference type="SAM" id="Phobius"/>
    </source>
</evidence>
<dbReference type="Proteomes" id="UP000243207">
    <property type="component" value="Chromosome I"/>
</dbReference>
<evidence type="ECO:0008006" key="4">
    <source>
        <dbReference type="Google" id="ProtNLM"/>
    </source>
</evidence>
<evidence type="ECO:0000313" key="2">
    <source>
        <dbReference type="EMBL" id="SDT09319.1"/>
    </source>
</evidence>